<dbReference type="GO" id="GO:0006465">
    <property type="term" value="P:signal peptide processing"/>
    <property type="evidence" value="ECO:0007669"/>
    <property type="project" value="UniProtKB-UniRule"/>
</dbReference>
<reference evidence="7 8" key="1">
    <citation type="submission" date="2018-05" db="EMBL/GenBank/DDBJ databases">
        <title>Genomic Encyclopedia of Archaeal and Bacterial Type Strains, Phase II (KMG-II): from individual species to whole genera.</title>
        <authorList>
            <person name="Goeker M."/>
        </authorList>
    </citation>
    <scope>NUCLEOTIDE SEQUENCE [LARGE SCALE GENOMIC DNA]</scope>
    <source>
        <strain evidence="7 8">DSM 45184</strain>
    </source>
</reference>
<dbReference type="GO" id="GO:0004252">
    <property type="term" value="F:serine-type endopeptidase activity"/>
    <property type="evidence" value="ECO:0007669"/>
    <property type="project" value="UniProtKB-UniRule"/>
</dbReference>
<dbReference type="GO" id="GO:0009003">
    <property type="term" value="F:signal peptidase activity"/>
    <property type="evidence" value="ECO:0007669"/>
    <property type="project" value="UniProtKB-EC"/>
</dbReference>
<protein>
    <recommendedName>
        <fullName evidence="5">Signal peptidase I</fullName>
        <ecNumber evidence="5">3.4.21.89</ecNumber>
    </recommendedName>
</protein>
<comment type="subcellular location">
    <subcellularLocation>
        <location evidence="1">Membrane</location>
    </subcellularLocation>
</comment>
<dbReference type="AlphaFoldDB" id="A0A316EM77"/>
<dbReference type="CDD" id="cd06530">
    <property type="entry name" value="S26_SPase_I"/>
    <property type="match status" value="1"/>
</dbReference>
<dbReference type="SUPFAM" id="SSF51306">
    <property type="entry name" value="LexA/Signal peptidase"/>
    <property type="match status" value="1"/>
</dbReference>
<dbReference type="PANTHER" id="PTHR10806:SF6">
    <property type="entry name" value="SIGNAL PEPTIDASE COMPLEX CATALYTIC SUBUNIT SEC11"/>
    <property type="match status" value="1"/>
</dbReference>
<keyword evidence="4 6" id="KW-0472">Membrane</keyword>
<feature type="transmembrane region" description="Helical" evidence="6">
    <location>
        <begin position="127"/>
        <end position="146"/>
    </location>
</feature>
<dbReference type="Proteomes" id="UP000245697">
    <property type="component" value="Unassembled WGS sequence"/>
</dbReference>
<gene>
    <name evidence="7" type="ORF">BC793_13711</name>
</gene>
<sequence length="156" mass="17013">MPMMLAVAGVLLAGGTVPPRFGWSSSVVISGSMSPVVEAGDVVVTSPLPENRMRAGHVIRFHDPRRPGRYVLHRIVGATGDGRLVTKGDANRVVDAAPVPKGTVTGVWRLRVPYLGLPVLWWIRGEYPMVALTVLGLLVTLGWWWSRSRRSGRRPS</sequence>
<evidence type="ECO:0000256" key="1">
    <source>
        <dbReference type="ARBA" id="ARBA00004370"/>
    </source>
</evidence>
<dbReference type="GO" id="GO:0016020">
    <property type="term" value="C:membrane"/>
    <property type="evidence" value="ECO:0007669"/>
    <property type="project" value="UniProtKB-SubCell"/>
</dbReference>
<evidence type="ECO:0000256" key="2">
    <source>
        <dbReference type="ARBA" id="ARBA00022692"/>
    </source>
</evidence>
<evidence type="ECO:0000256" key="4">
    <source>
        <dbReference type="ARBA" id="ARBA00023136"/>
    </source>
</evidence>
<evidence type="ECO:0000256" key="5">
    <source>
        <dbReference type="NCBIfam" id="TIGR02228"/>
    </source>
</evidence>
<dbReference type="InterPro" id="IPR036286">
    <property type="entry name" value="LexA/Signal_pep-like_sf"/>
</dbReference>
<dbReference type="PRINTS" id="PR00728">
    <property type="entry name" value="SIGNALPTASE"/>
</dbReference>
<dbReference type="EC" id="3.4.21.89" evidence="5"/>
<comment type="caution">
    <text evidence="7">The sequence shown here is derived from an EMBL/GenBank/DDBJ whole genome shotgun (WGS) entry which is preliminary data.</text>
</comment>
<dbReference type="PANTHER" id="PTHR10806">
    <property type="entry name" value="SIGNAL PEPTIDASE COMPLEX CATALYTIC SUBUNIT SEC11"/>
    <property type="match status" value="1"/>
</dbReference>
<evidence type="ECO:0000313" key="8">
    <source>
        <dbReference type="Proteomes" id="UP000245697"/>
    </source>
</evidence>
<organism evidence="7 8">
    <name type="scientific">Actinoplanes xinjiangensis</name>
    <dbReference type="NCBI Taxonomy" id="512350"/>
    <lineage>
        <taxon>Bacteria</taxon>
        <taxon>Bacillati</taxon>
        <taxon>Actinomycetota</taxon>
        <taxon>Actinomycetes</taxon>
        <taxon>Micromonosporales</taxon>
        <taxon>Micromonosporaceae</taxon>
        <taxon>Actinoplanes</taxon>
    </lineage>
</organism>
<accession>A0A316EM77</accession>
<keyword evidence="8" id="KW-1185">Reference proteome</keyword>
<name>A0A316EM77_9ACTN</name>
<evidence type="ECO:0000256" key="6">
    <source>
        <dbReference type="SAM" id="Phobius"/>
    </source>
</evidence>
<dbReference type="InterPro" id="IPR019533">
    <property type="entry name" value="Peptidase_S26"/>
</dbReference>
<dbReference type="InterPro" id="IPR001733">
    <property type="entry name" value="Peptidase_S26B"/>
</dbReference>
<keyword evidence="2 6" id="KW-0812">Transmembrane</keyword>
<dbReference type="EMBL" id="QGGR01000037">
    <property type="protein sequence ID" value="PWK30611.1"/>
    <property type="molecule type" value="Genomic_DNA"/>
</dbReference>
<evidence type="ECO:0000313" key="7">
    <source>
        <dbReference type="EMBL" id="PWK30611.1"/>
    </source>
</evidence>
<dbReference type="NCBIfam" id="TIGR02228">
    <property type="entry name" value="sigpep_I_arch"/>
    <property type="match status" value="1"/>
</dbReference>
<evidence type="ECO:0000256" key="3">
    <source>
        <dbReference type="ARBA" id="ARBA00022989"/>
    </source>
</evidence>
<proteinExistence type="predicted"/>
<dbReference type="Gene3D" id="2.10.109.10">
    <property type="entry name" value="Umud Fragment, subunit A"/>
    <property type="match status" value="1"/>
</dbReference>
<keyword evidence="3 6" id="KW-1133">Transmembrane helix</keyword>